<keyword evidence="5" id="KW-0808">Transferase</keyword>
<evidence type="ECO:0000256" key="3">
    <source>
        <dbReference type="PIRSR" id="PIRSR001434-2"/>
    </source>
</evidence>
<dbReference type="GO" id="GO:0005737">
    <property type="term" value="C:cytoplasm"/>
    <property type="evidence" value="ECO:0007669"/>
    <property type="project" value="TreeGrafter"/>
</dbReference>
<dbReference type="PIRSF" id="PIRSF001434">
    <property type="entry name" value="CGS"/>
    <property type="match status" value="1"/>
</dbReference>
<dbReference type="Pfam" id="PF01053">
    <property type="entry name" value="Cys_Met_Meta_PP"/>
    <property type="match status" value="1"/>
</dbReference>
<feature type="modified residue" description="N6-(pyridoxal phosphate)lysine" evidence="3">
    <location>
        <position position="202"/>
    </location>
</feature>
<reference evidence="5 6" key="1">
    <citation type="submission" date="2020-08" db="EMBL/GenBank/DDBJ databases">
        <title>Bridging the membrane lipid divide: bacteria of the FCB group superphylum have the potential to synthesize archaeal ether lipids.</title>
        <authorList>
            <person name="Villanueva L."/>
            <person name="Von Meijenfeldt F.A.B."/>
            <person name="Westbye A.B."/>
            <person name="Yadav S."/>
            <person name="Hopmans E.C."/>
            <person name="Dutilh B.E."/>
            <person name="Sinninghe Damste J.S."/>
        </authorList>
    </citation>
    <scope>NUCLEOTIDE SEQUENCE [LARGE SCALE GENOMIC DNA]</scope>
    <source>
        <strain evidence="5">NIOZ-UU27</strain>
    </source>
</reference>
<dbReference type="InterPro" id="IPR000277">
    <property type="entry name" value="Cys/Met-Metab_PyrdxlP-dep_enz"/>
</dbReference>
<comment type="similarity">
    <text evidence="4">Belongs to the trans-sulfuration enzymes family.</text>
</comment>
<dbReference type="SUPFAM" id="SSF53383">
    <property type="entry name" value="PLP-dependent transferases"/>
    <property type="match status" value="1"/>
</dbReference>
<sequence length="385" mass="41944">MTKEYKHLETKLIHAGEPDPLICGAVSMPVFQSSTFECAGEPGYYNLKYIRLNNTPNHEALHEKLAASENAEAALVTASGMAAISTTLLTLLKTGDHLLAQDCLYGGTHDFITQDLPALGISFDFIDGNAPDSWKSKLRSNTKAILVETITNPLLQVADLKAVVQFARDYGLVSLIDNTFASPLNFRPPEWDFDLSIHSCSKYLNGHSDIVAGAVIGRSDMVNRITYKLARFGGSLDPHACFLLHRGMKTLAVRMKYQNESALRIAEFLEGHSSVETVNYPGLKSHSGHQRAKDLFDGFGGMMSFEIRGGLEAANRFLENTTLPICAPSLGGIESLITRPAATSHAGVSAEDRHAIGISDSLIRLSVGLESTEDMIEDFDRALTK</sequence>
<organism evidence="5 6">
    <name type="scientific">Candidatus Desulfacyla euxinica</name>
    <dbReference type="NCBI Taxonomy" id="2841693"/>
    <lineage>
        <taxon>Bacteria</taxon>
        <taxon>Deltaproteobacteria</taxon>
        <taxon>Candidatus Desulfacyla</taxon>
    </lineage>
</organism>
<evidence type="ECO:0000256" key="2">
    <source>
        <dbReference type="ARBA" id="ARBA00022898"/>
    </source>
</evidence>
<dbReference type="GO" id="GO:0008483">
    <property type="term" value="F:transaminase activity"/>
    <property type="evidence" value="ECO:0007669"/>
    <property type="project" value="UniProtKB-KW"/>
</dbReference>
<dbReference type="GO" id="GO:0016846">
    <property type="term" value="F:carbon-sulfur lyase activity"/>
    <property type="evidence" value="ECO:0007669"/>
    <property type="project" value="TreeGrafter"/>
</dbReference>
<dbReference type="Gene3D" id="3.40.640.10">
    <property type="entry name" value="Type I PLP-dependent aspartate aminotransferase-like (Major domain)"/>
    <property type="match status" value="1"/>
</dbReference>
<dbReference type="Proteomes" id="UP000650524">
    <property type="component" value="Unassembled WGS sequence"/>
</dbReference>
<dbReference type="PANTHER" id="PTHR11808">
    <property type="entry name" value="TRANS-SULFURATION ENZYME FAMILY MEMBER"/>
    <property type="match status" value="1"/>
</dbReference>
<evidence type="ECO:0000313" key="6">
    <source>
        <dbReference type="Proteomes" id="UP000650524"/>
    </source>
</evidence>
<dbReference type="InterPro" id="IPR015422">
    <property type="entry name" value="PyrdxlP-dep_Trfase_small"/>
</dbReference>
<proteinExistence type="inferred from homology"/>
<protein>
    <submittedName>
        <fullName evidence="5">Aminotransferase class I/II-fold pyridoxal phosphate-dependent enzyme</fullName>
    </submittedName>
</protein>
<dbReference type="GO" id="GO:0019346">
    <property type="term" value="P:transsulfuration"/>
    <property type="evidence" value="ECO:0007669"/>
    <property type="project" value="InterPro"/>
</dbReference>
<dbReference type="Gene3D" id="3.90.1150.10">
    <property type="entry name" value="Aspartate Aminotransferase, domain 1"/>
    <property type="match status" value="1"/>
</dbReference>
<comment type="caution">
    <text evidence="5">The sequence shown here is derived from an EMBL/GenBank/DDBJ whole genome shotgun (WGS) entry which is preliminary data.</text>
</comment>
<gene>
    <name evidence="5" type="ORF">H8E19_11300</name>
</gene>
<keyword evidence="2 3" id="KW-0663">Pyridoxal phosphate</keyword>
<dbReference type="AlphaFoldDB" id="A0A8J6T3M4"/>
<evidence type="ECO:0000313" key="5">
    <source>
        <dbReference type="EMBL" id="MBC8177980.1"/>
    </source>
</evidence>
<dbReference type="FunFam" id="3.90.1150.10:FF:000033">
    <property type="entry name" value="Cystathionine gamma-synthase"/>
    <property type="match status" value="1"/>
</dbReference>
<dbReference type="InterPro" id="IPR015421">
    <property type="entry name" value="PyrdxlP-dep_Trfase_major"/>
</dbReference>
<evidence type="ECO:0000256" key="4">
    <source>
        <dbReference type="RuleBase" id="RU362118"/>
    </source>
</evidence>
<comment type="cofactor">
    <cofactor evidence="1 4">
        <name>pyridoxal 5'-phosphate</name>
        <dbReference type="ChEBI" id="CHEBI:597326"/>
    </cofactor>
</comment>
<name>A0A8J6T3M4_9DELT</name>
<dbReference type="InterPro" id="IPR015424">
    <property type="entry name" value="PyrdxlP-dep_Trfase"/>
</dbReference>
<dbReference type="FunFam" id="3.40.640.10:FF:000046">
    <property type="entry name" value="Cystathionine gamma-lyase"/>
    <property type="match status" value="1"/>
</dbReference>
<evidence type="ECO:0000256" key="1">
    <source>
        <dbReference type="ARBA" id="ARBA00001933"/>
    </source>
</evidence>
<dbReference type="GO" id="GO:0030170">
    <property type="term" value="F:pyridoxal phosphate binding"/>
    <property type="evidence" value="ECO:0007669"/>
    <property type="project" value="InterPro"/>
</dbReference>
<accession>A0A8J6T3M4</accession>
<keyword evidence="5" id="KW-0032">Aminotransferase</keyword>
<dbReference type="CDD" id="cd00614">
    <property type="entry name" value="CGS_like"/>
    <property type="match status" value="1"/>
</dbReference>
<dbReference type="EMBL" id="JACNJD010000248">
    <property type="protein sequence ID" value="MBC8177980.1"/>
    <property type="molecule type" value="Genomic_DNA"/>
</dbReference>
<dbReference type="GO" id="GO:0009086">
    <property type="term" value="P:methionine biosynthetic process"/>
    <property type="evidence" value="ECO:0007669"/>
    <property type="project" value="UniProtKB-ARBA"/>
</dbReference>